<gene>
    <name evidence="1" type="ORF">HF838_07975</name>
</gene>
<name>A0A848CR94_ANEAE</name>
<organism evidence="1 2">
    <name type="scientific">Aneurinibacillus aneurinilyticus</name>
    <name type="common">Bacillus aneurinolyticus</name>
    <dbReference type="NCBI Taxonomy" id="1391"/>
    <lineage>
        <taxon>Bacteria</taxon>
        <taxon>Bacillati</taxon>
        <taxon>Bacillota</taxon>
        <taxon>Bacilli</taxon>
        <taxon>Bacillales</taxon>
        <taxon>Paenibacillaceae</taxon>
        <taxon>Aneurinibacillus group</taxon>
        <taxon>Aneurinibacillus</taxon>
    </lineage>
</organism>
<sequence length="73" mass="7677">MPSFVRGINIGSMDNGSIVITKNTALISPKSVSSQKWGSGTVNTANSMRNFNAVNSTNIEKPHAADQNIAGEV</sequence>
<comment type="caution">
    <text evidence="1">The sequence shown here is derived from an EMBL/GenBank/DDBJ whole genome shotgun (WGS) entry which is preliminary data.</text>
</comment>
<dbReference type="AlphaFoldDB" id="A0A848CR94"/>
<dbReference type="EMBL" id="JABAGO010000011">
    <property type="protein sequence ID" value="NME98195.1"/>
    <property type="molecule type" value="Genomic_DNA"/>
</dbReference>
<dbReference type="InterPro" id="IPR019618">
    <property type="entry name" value="Spore_germination_GerPA"/>
</dbReference>
<reference evidence="1 2" key="1">
    <citation type="submission" date="2020-04" db="EMBL/GenBank/DDBJ databases">
        <authorList>
            <person name="Hitch T.C.A."/>
            <person name="Wylensek D."/>
            <person name="Clavel T."/>
        </authorList>
    </citation>
    <scope>NUCLEOTIDE SEQUENCE [LARGE SCALE GENOMIC DNA]</scope>
    <source>
        <strain evidence="1 2">WB01_D5_05</strain>
    </source>
</reference>
<dbReference type="GeneID" id="92839669"/>
<evidence type="ECO:0000313" key="2">
    <source>
        <dbReference type="Proteomes" id="UP000561326"/>
    </source>
</evidence>
<proteinExistence type="predicted"/>
<dbReference type="Pfam" id="PF10676">
    <property type="entry name" value="gerPA"/>
    <property type="match status" value="1"/>
</dbReference>
<accession>A0A848CR94</accession>
<evidence type="ECO:0000313" key="1">
    <source>
        <dbReference type="EMBL" id="NME98195.1"/>
    </source>
</evidence>
<dbReference type="RefSeq" id="WP_021622151.1">
    <property type="nucleotide sequence ID" value="NZ_CABKST010000163.1"/>
</dbReference>
<protein>
    <submittedName>
        <fullName evidence="1">Spore germination protein</fullName>
    </submittedName>
</protein>
<dbReference type="Proteomes" id="UP000561326">
    <property type="component" value="Unassembled WGS sequence"/>
</dbReference>